<name>G4RNQ2_THETK</name>
<keyword evidence="1" id="KW-0648">Protein biosynthesis</keyword>
<dbReference type="AlphaFoldDB" id="G4RNQ2"/>
<accession>G4RNQ2</accession>
<keyword evidence="2" id="KW-1185">Reference proteome</keyword>
<dbReference type="EMBL" id="FN869859">
    <property type="protein sequence ID" value="CCC81196.1"/>
    <property type="molecule type" value="Genomic_DNA"/>
</dbReference>
<protein>
    <submittedName>
        <fullName evidence="1">DNA-directed RNA polymerase, subunit M/Transcription elongation factor TFIIS</fullName>
    </submittedName>
</protein>
<keyword evidence="1" id="KW-0251">Elongation factor</keyword>
<dbReference type="RefSeq" id="WP_014126453.1">
    <property type="nucleotide sequence ID" value="NC_016070.1"/>
</dbReference>
<keyword evidence="1" id="KW-0804">Transcription</keyword>
<dbReference type="GO" id="GO:0003746">
    <property type="term" value="F:translation elongation factor activity"/>
    <property type="evidence" value="ECO:0007669"/>
    <property type="project" value="UniProtKB-KW"/>
</dbReference>
<keyword evidence="1" id="KW-0240">DNA-directed RNA polymerase</keyword>
<dbReference type="GO" id="GO:0000428">
    <property type="term" value="C:DNA-directed RNA polymerase complex"/>
    <property type="evidence" value="ECO:0007669"/>
    <property type="project" value="UniProtKB-KW"/>
</dbReference>
<dbReference type="OrthoDB" id="38099at2157"/>
<evidence type="ECO:0000313" key="1">
    <source>
        <dbReference type="EMBL" id="CCC81196.1"/>
    </source>
</evidence>
<dbReference type="STRING" id="768679.TTX_0531"/>
<sequence length="81" mass="9094">MGGVLWLYTTYRCARCGSPLVFAESNGRIVLSCRNCGISVWMSESSVRQFNRDGAFMWRELMASLHLAYVVRSALLEGKAL</sequence>
<dbReference type="PaxDb" id="768679-TTX_0531"/>
<dbReference type="KEGG" id="ttn:TTX_0531"/>
<dbReference type="GeneID" id="11263531"/>
<dbReference type="PATRIC" id="fig|768679.9.peg.546"/>
<dbReference type="HOGENOM" id="CLU_2565939_0_0_2"/>
<reference evidence="1 2" key="1">
    <citation type="journal article" date="2011" name="PLoS ONE">
        <title>The complete genome sequence of Thermoproteus tenax: a physiologically versatile member of the Crenarchaeota.</title>
        <authorList>
            <person name="Siebers B."/>
            <person name="Zaparty M."/>
            <person name="Raddatz G."/>
            <person name="Tjaden B."/>
            <person name="Albers S.V."/>
            <person name="Bell S.D."/>
            <person name="Blombach F."/>
            <person name="Kletzin A."/>
            <person name="Kyrpides N."/>
            <person name="Lanz C."/>
            <person name="Plagens A."/>
            <person name="Rampp M."/>
            <person name="Rosinus A."/>
            <person name="von Jan M."/>
            <person name="Makarova K.S."/>
            <person name="Klenk H.P."/>
            <person name="Schuster S.C."/>
            <person name="Hensel R."/>
        </authorList>
    </citation>
    <scope>NUCLEOTIDE SEQUENCE [LARGE SCALE GENOMIC DNA]</scope>
    <source>
        <strain evidence="2">ATCC 35583 / DSM 2078 / JCM 9277 / NBRC 100435 / Kra 1</strain>
    </source>
</reference>
<dbReference type="eggNOG" id="arCOG00580">
    <property type="taxonomic scope" value="Archaea"/>
</dbReference>
<dbReference type="Proteomes" id="UP000002654">
    <property type="component" value="Chromosome"/>
</dbReference>
<organism evidence="1 2">
    <name type="scientific">Thermoproteus tenax (strain ATCC 35583 / DSM 2078 / JCM 9277 / NBRC 100435 / Kra 1)</name>
    <dbReference type="NCBI Taxonomy" id="768679"/>
    <lineage>
        <taxon>Archaea</taxon>
        <taxon>Thermoproteota</taxon>
        <taxon>Thermoprotei</taxon>
        <taxon>Thermoproteales</taxon>
        <taxon>Thermoproteaceae</taxon>
        <taxon>Thermoproteus</taxon>
    </lineage>
</organism>
<evidence type="ECO:0000313" key="2">
    <source>
        <dbReference type="Proteomes" id="UP000002654"/>
    </source>
</evidence>
<proteinExistence type="predicted"/>
<gene>
    <name evidence="1" type="ordered locus">TTX_0531</name>
</gene>